<reference evidence="3" key="1">
    <citation type="submission" date="2014-08" db="EMBL/GenBank/DDBJ databases">
        <authorList>
            <person name="Moulin L."/>
        </authorList>
    </citation>
    <scope>NUCLEOTIDE SEQUENCE [LARGE SCALE GENOMIC DNA]</scope>
</reference>
<dbReference type="Gene3D" id="3.40.50.1820">
    <property type="entry name" value="alpha/beta hydrolase"/>
    <property type="match status" value="1"/>
</dbReference>
<keyword evidence="3" id="KW-1185">Reference proteome</keyword>
<dbReference type="STRING" id="69974.MPLDJ20_70196"/>
<dbReference type="InterPro" id="IPR000639">
    <property type="entry name" value="Epox_hydrolase-like"/>
</dbReference>
<gene>
    <name evidence="2" type="ORF">MPL3356_300055</name>
</gene>
<dbReference type="SUPFAM" id="SSF53474">
    <property type="entry name" value="alpha/beta-Hydrolases"/>
    <property type="match status" value="1"/>
</dbReference>
<dbReference type="PANTHER" id="PTHR43798:SF33">
    <property type="entry name" value="HYDROLASE, PUTATIVE (AFU_ORTHOLOGUE AFUA_2G14860)-RELATED"/>
    <property type="match status" value="1"/>
</dbReference>
<dbReference type="PRINTS" id="PR00412">
    <property type="entry name" value="EPOXHYDRLASE"/>
</dbReference>
<dbReference type="InterPro" id="IPR029058">
    <property type="entry name" value="AB_hydrolase_fold"/>
</dbReference>
<dbReference type="GO" id="GO:0016787">
    <property type="term" value="F:hydrolase activity"/>
    <property type="evidence" value="ECO:0007669"/>
    <property type="project" value="UniProtKB-KW"/>
</dbReference>
<evidence type="ECO:0000313" key="2">
    <source>
        <dbReference type="EMBL" id="CDX19634.1"/>
    </source>
</evidence>
<feature type="domain" description="AB hydrolase-1" evidence="1">
    <location>
        <begin position="19"/>
        <end position="242"/>
    </location>
</feature>
<name>A0A090DS91_MESPL</name>
<dbReference type="AlphaFoldDB" id="A0A090DS91"/>
<evidence type="ECO:0000313" key="3">
    <source>
        <dbReference type="Proteomes" id="UP000045285"/>
    </source>
</evidence>
<dbReference type="Proteomes" id="UP000045285">
    <property type="component" value="Unassembled WGS sequence"/>
</dbReference>
<dbReference type="Pfam" id="PF00561">
    <property type="entry name" value="Abhydrolase_1"/>
    <property type="match status" value="1"/>
</dbReference>
<sequence>MTTVTVGQVVAEVTGEGAAVVMIHGLGGTSNMFQPQMGALSGYRVIRLDLPGSGRSPRPIEPLTIEGMSEAVIRAMAGMGVTSAHFVGHSMGTIVCQQIAATQPALVTSLTLFGALAEPGEATRQGLGNRARLARSGGIADIADQIVANAISAHTRETSPAAAAFVRESITRQDPESYARTCEALAKATAVDARRISAPTLLVTGDADTVNPPGVAQALADKIKGAVFSSLDRCGHWATVESPRESSLRLADFLRRVDR</sequence>
<accession>A0A090DS91</accession>
<dbReference type="InterPro" id="IPR000073">
    <property type="entry name" value="AB_hydrolase_1"/>
</dbReference>
<dbReference type="PRINTS" id="PR00111">
    <property type="entry name" value="ABHYDROLASE"/>
</dbReference>
<dbReference type="PANTHER" id="PTHR43798">
    <property type="entry name" value="MONOACYLGLYCEROL LIPASE"/>
    <property type="match status" value="1"/>
</dbReference>
<protein>
    <submittedName>
        <fullName evidence="2">Alpha/beta hydrolase fold protein</fullName>
    </submittedName>
</protein>
<evidence type="ECO:0000259" key="1">
    <source>
        <dbReference type="Pfam" id="PF00561"/>
    </source>
</evidence>
<organism evidence="2 3">
    <name type="scientific">Mesorhizobium plurifarium</name>
    <dbReference type="NCBI Taxonomy" id="69974"/>
    <lineage>
        <taxon>Bacteria</taxon>
        <taxon>Pseudomonadati</taxon>
        <taxon>Pseudomonadota</taxon>
        <taxon>Alphaproteobacteria</taxon>
        <taxon>Hyphomicrobiales</taxon>
        <taxon>Phyllobacteriaceae</taxon>
        <taxon>Mesorhizobium</taxon>
    </lineage>
</organism>
<dbReference type="InterPro" id="IPR050266">
    <property type="entry name" value="AB_hydrolase_sf"/>
</dbReference>
<proteinExistence type="predicted"/>
<dbReference type="GO" id="GO:0016020">
    <property type="term" value="C:membrane"/>
    <property type="evidence" value="ECO:0007669"/>
    <property type="project" value="TreeGrafter"/>
</dbReference>
<keyword evidence="2" id="KW-0378">Hydrolase</keyword>
<dbReference type="EMBL" id="CCMZ01000024">
    <property type="protein sequence ID" value="CDX19634.1"/>
    <property type="molecule type" value="Genomic_DNA"/>
</dbReference>